<protein>
    <submittedName>
        <fullName evidence="1">Uncharacterized protein</fullName>
    </submittedName>
</protein>
<dbReference type="AlphaFoldDB" id="A0A0K8MER1"/>
<evidence type="ECO:0000313" key="1">
    <source>
        <dbReference type="EMBL" id="GAO99006.1"/>
    </source>
</evidence>
<name>A0A0K8MER1_9PROT</name>
<dbReference type="Proteomes" id="UP000036771">
    <property type="component" value="Unassembled WGS sequence"/>
</dbReference>
<keyword evidence="2" id="KW-1185">Reference proteome</keyword>
<proteinExistence type="predicted"/>
<organism evidence="1 2">
    <name type="scientific">Caedimonas varicaedens</name>
    <dbReference type="NCBI Taxonomy" id="1629334"/>
    <lineage>
        <taxon>Bacteria</taxon>
        <taxon>Pseudomonadati</taxon>
        <taxon>Pseudomonadota</taxon>
        <taxon>Alphaproteobacteria</taxon>
        <taxon>Holosporales</taxon>
        <taxon>Caedimonadaceae</taxon>
        <taxon>Caedimonas</taxon>
    </lineage>
</organism>
<sequence length="63" mass="6484">MSKLGEAVSKVPNPEVAAAGAVGQSLGSMVGSVGQLVRHSTCKNMSFIIINDKGRVQVTTRGL</sequence>
<evidence type="ECO:0000313" key="2">
    <source>
        <dbReference type="Proteomes" id="UP000036771"/>
    </source>
</evidence>
<dbReference type="EMBL" id="BBVC01000113">
    <property type="protein sequence ID" value="GAO99006.1"/>
    <property type="molecule type" value="Genomic_DNA"/>
</dbReference>
<comment type="caution">
    <text evidence="1">The sequence shown here is derived from an EMBL/GenBank/DDBJ whole genome shotgun (WGS) entry which is preliminary data.</text>
</comment>
<accession>A0A0K8MER1</accession>
<reference evidence="1 2" key="1">
    <citation type="submission" date="2015-03" db="EMBL/GenBank/DDBJ databases">
        <title>Caedibacter varicaedens, whole genome shotgun sequence.</title>
        <authorList>
            <person name="Suzuki H."/>
            <person name="Dapper A.L."/>
            <person name="Gibson A.K."/>
            <person name="Jackson C."/>
            <person name="Lee H."/>
            <person name="Pejaver V.R."/>
            <person name="Doak T."/>
            <person name="Lynch M."/>
        </authorList>
    </citation>
    <scope>NUCLEOTIDE SEQUENCE [LARGE SCALE GENOMIC DNA]</scope>
</reference>
<gene>
    <name evidence="1" type="ORF">Cva_01677</name>
</gene>